<dbReference type="Gene3D" id="3.90.226.10">
    <property type="entry name" value="2-enoyl-CoA Hydratase, Chain A, domain 1"/>
    <property type="match status" value="1"/>
</dbReference>
<comment type="caution">
    <text evidence="2">The sequence shown here is derived from an EMBL/GenBank/DDBJ whole genome shotgun (WGS) entry which is preliminary data.</text>
</comment>
<keyword evidence="3" id="KW-1185">Reference proteome</keyword>
<dbReference type="SUPFAM" id="SSF52096">
    <property type="entry name" value="ClpP/crotonase"/>
    <property type="match status" value="1"/>
</dbReference>
<dbReference type="Proteomes" id="UP001241472">
    <property type="component" value="Unassembled WGS sequence"/>
</dbReference>
<reference evidence="2 3" key="1">
    <citation type="submission" date="2023-07" db="EMBL/GenBank/DDBJ databases">
        <title>Sorghum-associated microbial communities from plants grown in Nebraska, USA.</title>
        <authorList>
            <person name="Schachtman D."/>
        </authorList>
    </citation>
    <scope>NUCLEOTIDE SEQUENCE [LARGE SCALE GENOMIC DNA]</scope>
    <source>
        <strain evidence="2 3">DS1307</strain>
    </source>
</reference>
<evidence type="ECO:0000256" key="1">
    <source>
        <dbReference type="SAM" id="MobiDB-lite"/>
    </source>
</evidence>
<sequence>MNQFSRSIATNVTAEPKKRRSLKQALVSIDDGAIMRTAFYMLLGAAVTFLAVDVYEVATTGTDTSLPGHDPLTTDAPVLPPALTEGTPHAPPVAPASPAEVLRKPITFNLTGGGVLLAEGAIDPGAAERFKTEIEARGEYVKTVALNSPGGAVEDAIAMSKLIREKKLVTRVREKALCASSCPIVFAGGVMRIAEKDAVIGVHQVFNGSRERPSPEEAMSAAQSTTARIARHLEEMGIGAGVWLKALETPPDRLYYLTPKELADFKLTTPGVTPQAAAPARRP</sequence>
<gene>
    <name evidence="2" type="ORF">J2T09_004129</name>
</gene>
<protein>
    <recommendedName>
        <fullName evidence="4">Periplasmic protein</fullName>
    </recommendedName>
</protein>
<feature type="region of interest" description="Disordered" evidence="1">
    <location>
        <begin position="62"/>
        <end position="96"/>
    </location>
</feature>
<organism evidence="2 3">
    <name type="scientific">Neorhizobium huautlense</name>
    <dbReference type="NCBI Taxonomy" id="67774"/>
    <lineage>
        <taxon>Bacteria</taxon>
        <taxon>Pseudomonadati</taxon>
        <taxon>Pseudomonadota</taxon>
        <taxon>Alphaproteobacteria</taxon>
        <taxon>Hyphomicrobiales</taxon>
        <taxon>Rhizobiaceae</taxon>
        <taxon>Rhizobium/Agrobacterium group</taxon>
        <taxon>Neorhizobium</taxon>
    </lineage>
</organism>
<evidence type="ECO:0000313" key="3">
    <source>
        <dbReference type="Proteomes" id="UP001241472"/>
    </source>
</evidence>
<name>A0ABT9PXZ1_9HYPH</name>
<dbReference type="InterPro" id="IPR029045">
    <property type="entry name" value="ClpP/crotonase-like_dom_sf"/>
</dbReference>
<evidence type="ECO:0000313" key="2">
    <source>
        <dbReference type="EMBL" id="MDP9839353.1"/>
    </source>
</evidence>
<proteinExistence type="predicted"/>
<evidence type="ECO:0008006" key="4">
    <source>
        <dbReference type="Google" id="ProtNLM"/>
    </source>
</evidence>
<accession>A0ABT9PXZ1</accession>
<dbReference type="EMBL" id="JAUSRF010000015">
    <property type="protein sequence ID" value="MDP9839353.1"/>
    <property type="molecule type" value="Genomic_DNA"/>
</dbReference>